<dbReference type="AlphaFoldDB" id="A0A6A3QUB4"/>
<gene>
    <name evidence="5" type="ORF">PF004_g26154</name>
    <name evidence="6" type="ORF">PF005_g14040</name>
    <name evidence="4" type="ORF">PF006_g26685</name>
    <name evidence="7" type="ORF">PF008_g26671</name>
    <name evidence="2" type="ORF">PF009_g27796</name>
    <name evidence="3" type="ORF">PF010_g26703</name>
</gene>
<dbReference type="EMBL" id="QXFX01003389">
    <property type="protein sequence ID" value="KAE9069332.1"/>
    <property type="molecule type" value="Genomic_DNA"/>
</dbReference>
<comment type="caution">
    <text evidence="4">The sequence shown here is derived from an EMBL/GenBank/DDBJ whole genome shotgun (WGS) entry which is preliminary data.</text>
</comment>
<evidence type="ECO:0000313" key="8">
    <source>
        <dbReference type="Proteomes" id="UP000429523"/>
    </source>
</evidence>
<evidence type="ECO:0000313" key="2">
    <source>
        <dbReference type="EMBL" id="KAE8921930.1"/>
    </source>
</evidence>
<organism evidence="4 10">
    <name type="scientific">Phytophthora fragariae</name>
    <dbReference type="NCBI Taxonomy" id="53985"/>
    <lineage>
        <taxon>Eukaryota</taxon>
        <taxon>Sar</taxon>
        <taxon>Stramenopiles</taxon>
        <taxon>Oomycota</taxon>
        <taxon>Peronosporomycetes</taxon>
        <taxon>Peronosporales</taxon>
        <taxon>Peronosporaceae</taxon>
        <taxon>Phytophthora</taxon>
    </lineage>
</organism>
<evidence type="ECO:0000313" key="7">
    <source>
        <dbReference type="EMBL" id="KAE9286406.1"/>
    </source>
</evidence>
<accession>A0A6A3QUB4</accession>
<reference evidence="8 9" key="1">
    <citation type="submission" date="2018-08" db="EMBL/GenBank/DDBJ databases">
        <title>Genomic investigation of the strawberry pathogen Phytophthora fragariae indicates pathogenicity is determined by transcriptional variation in three key races.</title>
        <authorList>
            <person name="Adams T.M."/>
            <person name="Armitage A.D."/>
            <person name="Sobczyk M.K."/>
            <person name="Bates H.J."/>
            <person name="Dunwell J.M."/>
            <person name="Nellist C.F."/>
            <person name="Harrison R.J."/>
        </authorList>
    </citation>
    <scope>NUCLEOTIDE SEQUENCE [LARGE SCALE GENOMIC DNA]</scope>
    <source>
        <strain evidence="5 11">BC-23</strain>
        <strain evidence="6 9">NOV-27</strain>
        <strain evidence="4 10">NOV-5</strain>
        <strain evidence="7 12">NOV-77</strain>
        <strain evidence="2 8">NOV-9</strain>
        <strain evidence="3 13">ONT-3</strain>
    </source>
</reference>
<dbReference type="EMBL" id="QXGF01003287">
    <property type="protein sequence ID" value="KAE8921930.1"/>
    <property type="molecule type" value="Genomic_DNA"/>
</dbReference>
<dbReference type="EMBL" id="QXFY01003313">
    <property type="protein sequence ID" value="KAE9286406.1"/>
    <property type="molecule type" value="Genomic_DNA"/>
</dbReference>
<proteinExistence type="predicted"/>
<dbReference type="OrthoDB" id="10391957at2759"/>
<evidence type="ECO:0000313" key="4">
    <source>
        <dbReference type="EMBL" id="KAE9083468.1"/>
    </source>
</evidence>
<keyword evidence="9" id="KW-1185">Reference proteome</keyword>
<dbReference type="EMBL" id="QXGC01003375">
    <property type="protein sequence ID" value="KAE9176241.1"/>
    <property type="molecule type" value="Genomic_DNA"/>
</dbReference>
<evidence type="ECO:0000313" key="9">
    <source>
        <dbReference type="Proteomes" id="UP000433483"/>
    </source>
</evidence>
<dbReference type="Proteomes" id="UP000476176">
    <property type="component" value="Unassembled WGS sequence"/>
</dbReference>
<evidence type="ECO:0000313" key="13">
    <source>
        <dbReference type="Proteomes" id="UP000488956"/>
    </source>
</evidence>
<evidence type="ECO:0000313" key="12">
    <source>
        <dbReference type="Proteomes" id="UP000486351"/>
    </source>
</evidence>
<dbReference type="EMBL" id="QXGB01000809">
    <property type="protein sequence ID" value="KAE9203786.1"/>
    <property type="molecule type" value="Genomic_DNA"/>
</dbReference>
<keyword evidence="1" id="KW-0732">Signal</keyword>
<evidence type="ECO:0000313" key="10">
    <source>
        <dbReference type="Proteomes" id="UP000440732"/>
    </source>
</evidence>
<dbReference type="Proteomes" id="UP000488956">
    <property type="component" value="Unassembled WGS sequence"/>
</dbReference>
<dbReference type="Proteomes" id="UP000440732">
    <property type="component" value="Unassembled WGS sequence"/>
</dbReference>
<dbReference type="Proteomes" id="UP000486351">
    <property type="component" value="Unassembled WGS sequence"/>
</dbReference>
<protein>
    <recommendedName>
        <fullName evidence="14">Secreted protein</fullName>
    </recommendedName>
</protein>
<dbReference type="Proteomes" id="UP000429523">
    <property type="component" value="Unassembled WGS sequence"/>
</dbReference>
<feature type="chain" id="PRO_5036380456" description="Secreted protein" evidence="1">
    <location>
        <begin position="22"/>
        <end position="76"/>
    </location>
</feature>
<name>A0A6A3QUB4_9STRA</name>
<dbReference type="Proteomes" id="UP000433483">
    <property type="component" value="Unassembled WGS sequence"/>
</dbReference>
<evidence type="ECO:0000313" key="6">
    <source>
        <dbReference type="EMBL" id="KAE9203786.1"/>
    </source>
</evidence>
<evidence type="ECO:0000256" key="1">
    <source>
        <dbReference type="SAM" id="SignalP"/>
    </source>
</evidence>
<dbReference type="EMBL" id="QXGA01003421">
    <property type="protein sequence ID" value="KAE9083468.1"/>
    <property type="molecule type" value="Genomic_DNA"/>
</dbReference>
<evidence type="ECO:0000313" key="3">
    <source>
        <dbReference type="EMBL" id="KAE9069332.1"/>
    </source>
</evidence>
<sequence length="76" mass="7981">MCRSLTVTAIARCVHLSCCEGFAVLAALGLSRIATPPTLSVCKLQYDSCGPSRSFCFPHSRLQVAVSSCTSSAVLT</sequence>
<evidence type="ECO:0000313" key="11">
    <source>
        <dbReference type="Proteomes" id="UP000476176"/>
    </source>
</evidence>
<feature type="signal peptide" evidence="1">
    <location>
        <begin position="1"/>
        <end position="21"/>
    </location>
</feature>
<evidence type="ECO:0000313" key="5">
    <source>
        <dbReference type="EMBL" id="KAE9176241.1"/>
    </source>
</evidence>
<evidence type="ECO:0008006" key="14">
    <source>
        <dbReference type="Google" id="ProtNLM"/>
    </source>
</evidence>